<evidence type="ECO:0000313" key="3">
    <source>
        <dbReference type="Proteomes" id="UP000010552"/>
    </source>
</evidence>
<proteinExistence type="predicted"/>
<feature type="region of interest" description="Disordered" evidence="1">
    <location>
        <begin position="121"/>
        <end position="147"/>
    </location>
</feature>
<dbReference type="GO" id="GO:0005929">
    <property type="term" value="C:cilium"/>
    <property type="evidence" value="ECO:0007669"/>
    <property type="project" value="GOC"/>
</dbReference>
<accession>L5L7L9</accession>
<dbReference type="PANTHER" id="PTHR16022">
    <property type="entry name" value="WD REPEAT DOMAIN 60"/>
    <property type="match status" value="1"/>
</dbReference>
<dbReference type="GO" id="GO:0005868">
    <property type="term" value="C:cytoplasmic dynein complex"/>
    <property type="evidence" value="ECO:0007669"/>
    <property type="project" value="InterPro"/>
</dbReference>
<dbReference type="InParanoid" id="L5L7L9"/>
<dbReference type="AlphaFoldDB" id="L5L7L9"/>
<reference evidence="3" key="1">
    <citation type="journal article" date="2013" name="Science">
        <title>Comparative analysis of bat genomes provides insight into the evolution of flight and immunity.</title>
        <authorList>
            <person name="Zhang G."/>
            <person name="Cowled C."/>
            <person name="Shi Z."/>
            <person name="Huang Z."/>
            <person name="Bishop-Lilly K.A."/>
            <person name="Fang X."/>
            <person name="Wynne J.W."/>
            <person name="Xiong Z."/>
            <person name="Baker M.L."/>
            <person name="Zhao W."/>
            <person name="Tachedjian M."/>
            <person name="Zhu Y."/>
            <person name="Zhou P."/>
            <person name="Jiang X."/>
            <person name="Ng J."/>
            <person name="Yang L."/>
            <person name="Wu L."/>
            <person name="Xiao J."/>
            <person name="Feng Y."/>
            <person name="Chen Y."/>
            <person name="Sun X."/>
            <person name="Zhang Y."/>
            <person name="Marsh G.A."/>
            <person name="Crameri G."/>
            <person name="Broder C.C."/>
            <person name="Frey K.G."/>
            <person name="Wang L.F."/>
            <person name="Wang J."/>
        </authorList>
    </citation>
    <scope>NUCLEOTIDE SEQUENCE [LARGE SCALE GENOMIC DNA]</scope>
</reference>
<dbReference type="Proteomes" id="UP000010552">
    <property type="component" value="Unassembled WGS sequence"/>
</dbReference>
<dbReference type="PANTHER" id="PTHR16022:SF0">
    <property type="entry name" value="CYTOPLASMIC DYNEIN 2 INTERMEDIATE CHAIN 1"/>
    <property type="match status" value="1"/>
</dbReference>
<evidence type="ECO:0000313" key="2">
    <source>
        <dbReference type="EMBL" id="ELK19038.1"/>
    </source>
</evidence>
<dbReference type="InterPro" id="IPR042505">
    <property type="entry name" value="DYNC2I1"/>
</dbReference>
<dbReference type="EMBL" id="KB030273">
    <property type="protein sequence ID" value="ELK19038.1"/>
    <property type="molecule type" value="Genomic_DNA"/>
</dbReference>
<dbReference type="GO" id="GO:0042073">
    <property type="term" value="P:intraciliary transport"/>
    <property type="evidence" value="ECO:0007669"/>
    <property type="project" value="InterPro"/>
</dbReference>
<sequence>MCSWLENEEIEKEDTDVENVGADEYTANFEDDFEDYEDDFEVCDGDEDDGTNELESREKLEELPPARKKEIQEIQKAINAENERVGDLSSKLFQKHGRTERKRDPGTGACVTDASTLAGRRALRSGSSPGGSHGALPAVLGTEVSCW</sequence>
<dbReference type="STRING" id="9402.L5L7L9"/>
<dbReference type="GO" id="GO:0045503">
    <property type="term" value="F:dynein light chain binding"/>
    <property type="evidence" value="ECO:0007669"/>
    <property type="project" value="InterPro"/>
</dbReference>
<protein>
    <submittedName>
        <fullName evidence="2">WD repeat-containing protein 60</fullName>
    </submittedName>
</protein>
<organism evidence="2 3">
    <name type="scientific">Pteropus alecto</name>
    <name type="common">Black flying fox</name>
    <dbReference type="NCBI Taxonomy" id="9402"/>
    <lineage>
        <taxon>Eukaryota</taxon>
        <taxon>Metazoa</taxon>
        <taxon>Chordata</taxon>
        <taxon>Craniata</taxon>
        <taxon>Vertebrata</taxon>
        <taxon>Euteleostomi</taxon>
        <taxon>Mammalia</taxon>
        <taxon>Eutheria</taxon>
        <taxon>Laurasiatheria</taxon>
        <taxon>Chiroptera</taxon>
        <taxon>Yinpterochiroptera</taxon>
        <taxon>Pteropodoidea</taxon>
        <taxon>Pteropodidae</taxon>
        <taxon>Pteropodinae</taxon>
        <taxon>Pteropus</taxon>
    </lineage>
</organism>
<gene>
    <name evidence="2" type="ORF">PAL_GLEAN10003607</name>
</gene>
<keyword evidence="3" id="KW-1185">Reference proteome</keyword>
<evidence type="ECO:0000256" key="1">
    <source>
        <dbReference type="SAM" id="MobiDB-lite"/>
    </source>
</evidence>
<dbReference type="GO" id="GO:0045504">
    <property type="term" value="F:dynein heavy chain binding"/>
    <property type="evidence" value="ECO:0007669"/>
    <property type="project" value="InterPro"/>
</dbReference>
<name>L5L7L9_PTEAL</name>